<dbReference type="RefSeq" id="WP_154755680.1">
    <property type="nucleotide sequence ID" value="NZ_WMBA01000005.1"/>
</dbReference>
<proteinExistence type="predicted"/>
<comment type="caution">
    <text evidence="2">The sequence shown here is derived from an EMBL/GenBank/DDBJ whole genome shotgun (WGS) entry which is preliminary data.</text>
</comment>
<sequence length="180" mass="19357">MEPAPELSDGEVRLRRWRTADAAAMHRAVNESLDHLAPFMPWAVGGYSEADAVLFLTAARREWRAGEAFSYAIVSAGDEIMGSCSLMTRIGEGGLEIGYWVGKPYTGRGLATRAAALLTVEAFRIGAARVEIRHDAANERSGLIPARLGFTRVASRPAELPGGTASTGTHIFWRLMAPGS</sequence>
<dbReference type="GO" id="GO:0005737">
    <property type="term" value="C:cytoplasm"/>
    <property type="evidence" value="ECO:0007669"/>
    <property type="project" value="TreeGrafter"/>
</dbReference>
<dbReference type="Pfam" id="PF13302">
    <property type="entry name" value="Acetyltransf_3"/>
    <property type="match status" value="1"/>
</dbReference>
<dbReference type="PANTHER" id="PTHR43441">
    <property type="entry name" value="RIBOSOMAL-PROTEIN-SERINE ACETYLTRANSFERASE"/>
    <property type="match status" value="1"/>
</dbReference>
<dbReference type="GO" id="GO:0008999">
    <property type="term" value="F:protein-N-terminal-alanine acetyltransferase activity"/>
    <property type="evidence" value="ECO:0007669"/>
    <property type="project" value="TreeGrafter"/>
</dbReference>
<keyword evidence="2" id="KW-0808">Transferase</keyword>
<dbReference type="SUPFAM" id="SSF55729">
    <property type="entry name" value="Acyl-CoA N-acyltransferases (Nat)"/>
    <property type="match status" value="1"/>
</dbReference>
<dbReference type="PROSITE" id="PS51186">
    <property type="entry name" value="GNAT"/>
    <property type="match status" value="1"/>
</dbReference>
<dbReference type="Gene3D" id="3.40.630.30">
    <property type="match status" value="1"/>
</dbReference>
<reference evidence="2 3" key="1">
    <citation type="submission" date="2019-11" db="EMBL/GenBank/DDBJ databases">
        <title>Draft genome of Amycolatopsis RM579.</title>
        <authorList>
            <person name="Duangmal K."/>
            <person name="Mingma R."/>
        </authorList>
    </citation>
    <scope>NUCLEOTIDE SEQUENCE [LARGE SCALE GENOMIC DNA]</scope>
    <source>
        <strain evidence="2 3">RM579</strain>
    </source>
</reference>
<dbReference type="Proteomes" id="UP000440096">
    <property type="component" value="Unassembled WGS sequence"/>
</dbReference>
<dbReference type="EMBL" id="WMBA01000005">
    <property type="protein sequence ID" value="MTD53457.1"/>
    <property type="molecule type" value="Genomic_DNA"/>
</dbReference>
<dbReference type="InterPro" id="IPR051908">
    <property type="entry name" value="Ribosomal_N-acetyltransferase"/>
</dbReference>
<name>A0A6N7YKN8_9PSEU</name>
<accession>A0A6N7YKN8</accession>
<evidence type="ECO:0000259" key="1">
    <source>
        <dbReference type="PROSITE" id="PS51186"/>
    </source>
</evidence>
<dbReference type="OrthoDB" id="9799321at2"/>
<keyword evidence="3" id="KW-1185">Reference proteome</keyword>
<gene>
    <name evidence="2" type="ORF">GKO32_05610</name>
</gene>
<dbReference type="GO" id="GO:1990189">
    <property type="term" value="F:protein N-terminal-serine acetyltransferase activity"/>
    <property type="evidence" value="ECO:0007669"/>
    <property type="project" value="TreeGrafter"/>
</dbReference>
<dbReference type="AlphaFoldDB" id="A0A6N7YKN8"/>
<dbReference type="InterPro" id="IPR000182">
    <property type="entry name" value="GNAT_dom"/>
</dbReference>
<evidence type="ECO:0000313" key="2">
    <source>
        <dbReference type="EMBL" id="MTD53457.1"/>
    </source>
</evidence>
<protein>
    <submittedName>
        <fullName evidence="2">GNAT family N-acetyltransferase</fullName>
    </submittedName>
</protein>
<organism evidence="2 3">
    <name type="scientific">Amycolatopsis pithecellobii</name>
    <dbReference type="NCBI Taxonomy" id="664692"/>
    <lineage>
        <taxon>Bacteria</taxon>
        <taxon>Bacillati</taxon>
        <taxon>Actinomycetota</taxon>
        <taxon>Actinomycetes</taxon>
        <taxon>Pseudonocardiales</taxon>
        <taxon>Pseudonocardiaceae</taxon>
        <taxon>Amycolatopsis</taxon>
    </lineage>
</organism>
<feature type="domain" description="N-acetyltransferase" evidence="1">
    <location>
        <begin position="12"/>
        <end position="178"/>
    </location>
</feature>
<dbReference type="InterPro" id="IPR016181">
    <property type="entry name" value="Acyl_CoA_acyltransferase"/>
</dbReference>
<dbReference type="PANTHER" id="PTHR43441:SF3">
    <property type="entry name" value="ACETYLTRANSFERASE"/>
    <property type="match status" value="1"/>
</dbReference>
<evidence type="ECO:0000313" key="3">
    <source>
        <dbReference type="Proteomes" id="UP000440096"/>
    </source>
</evidence>